<reference evidence="2 3" key="1">
    <citation type="journal article" date="2009" name="PLoS ONE">
        <title>Complete genome sequence of the aerobic CO-oxidizing thermophile Thermomicrobium roseum.</title>
        <authorList>
            <person name="Wu D."/>
            <person name="Raymond J."/>
            <person name="Wu M."/>
            <person name="Chatterji S."/>
            <person name="Ren Q."/>
            <person name="Graham J.E."/>
            <person name="Bryant D.A."/>
            <person name="Robb F."/>
            <person name="Colman A."/>
            <person name="Tallon L.J."/>
            <person name="Badger J.H."/>
            <person name="Madupu R."/>
            <person name="Ward N.L."/>
            <person name="Eisen J.A."/>
        </authorList>
    </citation>
    <scope>NUCLEOTIDE SEQUENCE [LARGE SCALE GENOMIC DNA]</scope>
    <source>
        <strain evidence="3">ATCC 27502 / DSM 5159 / P-2</strain>
    </source>
</reference>
<feature type="transmembrane region" description="Helical" evidence="1">
    <location>
        <begin position="94"/>
        <end position="114"/>
    </location>
</feature>
<dbReference type="OrthoDB" id="9951902at2"/>
<dbReference type="eggNOG" id="ENOG5032JHB">
    <property type="taxonomic scope" value="Bacteria"/>
</dbReference>
<gene>
    <name evidence="2" type="ordered locus">trd_0732</name>
</gene>
<dbReference type="EMBL" id="CP001275">
    <property type="protein sequence ID" value="ACM05875.1"/>
    <property type="molecule type" value="Genomic_DNA"/>
</dbReference>
<name>B9KZ21_THERP</name>
<keyword evidence="3" id="KW-1185">Reference proteome</keyword>
<proteinExistence type="predicted"/>
<keyword evidence="1" id="KW-0472">Membrane</keyword>
<dbReference type="KEGG" id="tro:trd_0732"/>
<accession>B9KZ21</accession>
<keyword evidence="1" id="KW-0812">Transmembrane</keyword>
<dbReference type="HOGENOM" id="CLU_1895215_0_0_0"/>
<sequence length="134" mass="15108">MTAIPVAVDRLAPKISERKGRWPMDTLTAEWLRAFLIWLPAGTLGPYIVSRWRGADPRLAIIEAGIFALSGLLLYPTLLGLLSARFIDWQRGTVPVESLFVAGFFLAGLTIVLMRRATHRLQRGSSTRRWTTFR</sequence>
<evidence type="ECO:0000256" key="1">
    <source>
        <dbReference type="SAM" id="Phobius"/>
    </source>
</evidence>
<dbReference type="Proteomes" id="UP000000447">
    <property type="component" value="Chromosome"/>
</dbReference>
<feature type="transmembrane region" description="Helical" evidence="1">
    <location>
        <begin position="61"/>
        <end position="82"/>
    </location>
</feature>
<organism evidence="2 3">
    <name type="scientific">Thermomicrobium roseum (strain ATCC 27502 / DSM 5159 / P-2)</name>
    <dbReference type="NCBI Taxonomy" id="309801"/>
    <lineage>
        <taxon>Bacteria</taxon>
        <taxon>Pseudomonadati</taxon>
        <taxon>Thermomicrobiota</taxon>
        <taxon>Thermomicrobia</taxon>
        <taxon>Thermomicrobiales</taxon>
        <taxon>Thermomicrobiaceae</taxon>
        <taxon>Thermomicrobium</taxon>
    </lineage>
</organism>
<evidence type="ECO:0000313" key="2">
    <source>
        <dbReference type="EMBL" id="ACM05875.1"/>
    </source>
</evidence>
<keyword evidence="1" id="KW-1133">Transmembrane helix</keyword>
<evidence type="ECO:0000313" key="3">
    <source>
        <dbReference type="Proteomes" id="UP000000447"/>
    </source>
</evidence>
<protein>
    <submittedName>
        <fullName evidence="2">Uncharacterized protein</fullName>
    </submittedName>
</protein>
<dbReference type="AlphaFoldDB" id="B9KZ21"/>